<gene>
    <name evidence="8" type="ORF">H206_02651</name>
</gene>
<dbReference type="GO" id="GO:0016020">
    <property type="term" value="C:membrane"/>
    <property type="evidence" value="ECO:0007669"/>
    <property type="project" value="UniProtKB-SubCell"/>
</dbReference>
<dbReference type="Pfam" id="PF02683">
    <property type="entry name" value="DsbD_TM"/>
    <property type="match status" value="1"/>
</dbReference>
<keyword evidence="5 6" id="KW-0472">Membrane</keyword>
<evidence type="ECO:0000256" key="3">
    <source>
        <dbReference type="ARBA" id="ARBA00022748"/>
    </source>
</evidence>
<keyword evidence="2 6" id="KW-0812">Transmembrane</keyword>
<dbReference type="InterPro" id="IPR036929">
    <property type="entry name" value="DsbDN_sf"/>
</dbReference>
<evidence type="ECO:0000313" key="9">
    <source>
        <dbReference type="Proteomes" id="UP000287853"/>
    </source>
</evidence>
<dbReference type="Pfam" id="PF13899">
    <property type="entry name" value="Thioredoxin_7"/>
    <property type="match status" value="1"/>
</dbReference>
<evidence type="ECO:0000256" key="5">
    <source>
        <dbReference type="ARBA" id="ARBA00023136"/>
    </source>
</evidence>
<feature type="transmembrane region" description="Helical" evidence="6">
    <location>
        <begin position="422"/>
        <end position="442"/>
    </location>
</feature>
<dbReference type="InterPro" id="IPR036249">
    <property type="entry name" value="Thioredoxin-like_sf"/>
</dbReference>
<feature type="transmembrane region" description="Helical" evidence="6">
    <location>
        <begin position="226"/>
        <end position="247"/>
    </location>
</feature>
<name>A0A444ISW2_9BACT</name>
<evidence type="ECO:0000259" key="7">
    <source>
        <dbReference type="Pfam" id="PF02683"/>
    </source>
</evidence>
<evidence type="ECO:0000256" key="2">
    <source>
        <dbReference type="ARBA" id="ARBA00022692"/>
    </source>
</evidence>
<comment type="caution">
    <text evidence="8">The sequence shown here is derived from an EMBL/GenBank/DDBJ whole genome shotgun (WGS) entry which is preliminary data.</text>
</comment>
<feature type="domain" description="Cytochrome C biogenesis protein transmembrane" evidence="7">
    <location>
        <begin position="229"/>
        <end position="435"/>
    </location>
</feature>
<feature type="transmembrane region" description="Helical" evidence="6">
    <location>
        <begin position="454"/>
        <end position="471"/>
    </location>
</feature>
<keyword evidence="8" id="KW-0560">Oxidoreductase</keyword>
<organism evidence="8 9">
    <name type="scientific">Candidatus Electrothrix aarhusensis</name>
    <dbReference type="NCBI Taxonomy" id="1859131"/>
    <lineage>
        <taxon>Bacteria</taxon>
        <taxon>Pseudomonadati</taxon>
        <taxon>Thermodesulfobacteriota</taxon>
        <taxon>Desulfobulbia</taxon>
        <taxon>Desulfobulbales</taxon>
        <taxon>Desulfobulbaceae</taxon>
        <taxon>Candidatus Electrothrix</taxon>
    </lineage>
</organism>
<evidence type="ECO:0000256" key="1">
    <source>
        <dbReference type="ARBA" id="ARBA00004141"/>
    </source>
</evidence>
<keyword evidence="3" id="KW-0201">Cytochrome c-type biogenesis</keyword>
<evidence type="ECO:0000256" key="6">
    <source>
        <dbReference type="SAM" id="Phobius"/>
    </source>
</evidence>
<dbReference type="Proteomes" id="UP000287853">
    <property type="component" value="Unassembled WGS sequence"/>
</dbReference>
<feature type="transmembrane region" description="Helical" evidence="6">
    <location>
        <begin position="483"/>
        <end position="502"/>
    </location>
</feature>
<sequence>MLDNKKVLSSLLLAVLLLLMPGRDCRAISEAGASSTGKAVNVRATWSVTAAHPGDQAVLAVVLQINKGFHVNADEQQIIPVEDLKLFPTKVAVTGADKGLNIEAPLYPSAVPLKVPFLAERVMSFKGKTIVYLPVRLEEALSAGGQVGLSLQVQYQPCSEEYCLLPEKIEIETSLPVVAPDMVVEKIHQELFVGYEPGLVPEVSKDIAFGMFGWTFSVDSSSQSGVVLLLIIAAFGGMLLNFTPCVLPLIPIKIISLSYAAKNRRQCILLGVSMSLGVLVFWIGLGILIALVSGFSATNQLFQYPLFTITVGLIIAIMAGGMFDFFSLQLPAFVYMIHPEQDTLKGSFGLGILAAVLSTPCTAPFMGAAAAWASTQPPASTLAVFAAIGIGMALPYFFLSVSPHLVSKMPKTGPASVLVKQVMGLLMLAAAAYFVGVGVEVLLSSPADPPGKLYWWPVMFFSFCAGGWTAWRTVQIASGKKAKYFFTGLGLAIMLISVLGVFRLTHTGPIDWIYYTPERLELAQEEGQTVVMVFTAEWCLNCKVLERGILDSAKIVKLLTDERVLPMKVDITGNNPEGKAKLKEVGSLTIPLLVVVDAKGNQVYKSDFYTANQLHKAVQGTLK</sequence>
<feature type="transmembrane region" description="Helical" evidence="6">
    <location>
        <begin position="304"/>
        <end position="326"/>
    </location>
</feature>
<feature type="transmembrane region" description="Helical" evidence="6">
    <location>
        <begin position="347"/>
        <end position="373"/>
    </location>
</feature>
<keyword evidence="4 6" id="KW-1133">Transmembrane helix</keyword>
<dbReference type="EMBL" id="MTKO01000104">
    <property type="protein sequence ID" value="RWX43988.1"/>
    <property type="molecule type" value="Genomic_DNA"/>
</dbReference>
<reference evidence="8 9" key="1">
    <citation type="submission" date="2017-01" db="EMBL/GenBank/DDBJ databases">
        <title>The cable genome- insights into the physiology and evolution of filamentous bacteria capable of sulfide oxidation via long distance electron transfer.</title>
        <authorList>
            <person name="Schreiber L."/>
            <person name="Bjerg J.T."/>
            <person name="Boggild A."/>
            <person name="Van De Vossenberg J."/>
            <person name="Meysman F."/>
            <person name="Nielsen L.P."/>
            <person name="Schramm A."/>
            <person name="Kjeldsen K.U."/>
        </authorList>
    </citation>
    <scope>NUCLEOTIDE SEQUENCE [LARGE SCALE GENOMIC DNA]</scope>
    <source>
        <strain evidence="8">MCF</strain>
    </source>
</reference>
<dbReference type="PANTHER" id="PTHR32234:SF0">
    <property type="entry name" value="THIOL:DISULFIDE INTERCHANGE PROTEIN DSBD"/>
    <property type="match status" value="1"/>
</dbReference>
<protein>
    <submittedName>
        <fullName evidence="8">Thiol:disulfide interchange protein DsbD</fullName>
        <ecNumber evidence="8">1.8.1.8</ecNumber>
    </submittedName>
</protein>
<dbReference type="SUPFAM" id="SSF52833">
    <property type="entry name" value="Thioredoxin-like"/>
    <property type="match status" value="1"/>
</dbReference>
<dbReference type="EC" id="1.8.1.8" evidence="8"/>
<accession>A0A444ISW2</accession>
<comment type="subcellular location">
    <subcellularLocation>
        <location evidence="1">Membrane</location>
        <topology evidence="1">Multi-pass membrane protein</topology>
    </subcellularLocation>
</comment>
<dbReference type="PANTHER" id="PTHR32234">
    <property type="entry name" value="THIOL:DISULFIDE INTERCHANGE PROTEIN DSBD"/>
    <property type="match status" value="1"/>
</dbReference>
<dbReference type="InterPro" id="IPR003834">
    <property type="entry name" value="Cyt_c_assmbl_TM_dom"/>
</dbReference>
<dbReference type="GO" id="GO:0017004">
    <property type="term" value="P:cytochrome complex assembly"/>
    <property type="evidence" value="ECO:0007669"/>
    <property type="project" value="UniProtKB-KW"/>
</dbReference>
<dbReference type="GO" id="GO:0047134">
    <property type="term" value="F:protein-disulfide reductase [NAD(P)H] activity"/>
    <property type="evidence" value="ECO:0007669"/>
    <property type="project" value="UniProtKB-EC"/>
</dbReference>
<evidence type="ECO:0000313" key="8">
    <source>
        <dbReference type="EMBL" id="RWX43988.1"/>
    </source>
</evidence>
<feature type="transmembrane region" description="Helical" evidence="6">
    <location>
        <begin position="379"/>
        <end position="401"/>
    </location>
</feature>
<feature type="transmembrane region" description="Helical" evidence="6">
    <location>
        <begin position="268"/>
        <end position="292"/>
    </location>
</feature>
<proteinExistence type="predicted"/>
<dbReference type="Gene3D" id="2.60.40.1250">
    <property type="entry name" value="Thiol:disulfide interchange protein DsbD, N-terminal domain"/>
    <property type="match status" value="1"/>
</dbReference>
<dbReference type="GO" id="GO:0045454">
    <property type="term" value="P:cell redox homeostasis"/>
    <property type="evidence" value="ECO:0007669"/>
    <property type="project" value="TreeGrafter"/>
</dbReference>
<evidence type="ECO:0000256" key="4">
    <source>
        <dbReference type="ARBA" id="ARBA00022989"/>
    </source>
</evidence>
<keyword evidence="9" id="KW-1185">Reference proteome</keyword>
<dbReference type="AlphaFoldDB" id="A0A444ISW2"/>
<dbReference type="Gene3D" id="3.40.30.10">
    <property type="entry name" value="Glutaredoxin"/>
    <property type="match status" value="1"/>
</dbReference>